<feature type="transmembrane region" description="Helical" evidence="5">
    <location>
        <begin position="116"/>
        <end position="135"/>
    </location>
</feature>
<comment type="caution">
    <text evidence="6">The sequence shown here is derived from an EMBL/GenBank/DDBJ whole genome shotgun (WGS) entry which is preliminary data.</text>
</comment>
<dbReference type="PANTHER" id="PTHR11132">
    <property type="entry name" value="SOLUTE CARRIER FAMILY 35"/>
    <property type="match status" value="1"/>
</dbReference>
<keyword evidence="3 5" id="KW-1133">Transmembrane helix</keyword>
<evidence type="ECO:0000256" key="4">
    <source>
        <dbReference type="ARBA" id="ARBA00023136"/>
    </source>
</evidence>
<reference evidence="6 7" key="1">
    <citation type="submission" date="2016-11" db="EMBL/GenBank/DDBJ databases">
        <title>The macronuclear genome of Stentor coeruleus: a giant cell with tiny introns.</title>
        <authorList>
            <person name="Slabodnick M."/>
            <person name="Ruby J.G."/>
            <person name="Reiff S.B."/>
            <person name="Swart E.C."/>
            <person name="Gosai S."/>
            <person name="Prabakaran S."/>
            <person name="Witkowska E."/>
            <person name="Larue G.E."/>
            <person name="Fisher S."/>
            <person name="Freeman R.M."/>
            <person name="Gunawardena J."/>
            <person name="Chu W."/>
            <person name="Stover N.A."/>
            <person name="Gregory B.D."/>
            <person name="Nowacki M."/>
            <person name="Derisi J."/>
            <person name="Roy S.W."/>
            <person name="Marshall W.F."/>
            <person name="Sood P."/>
        </authorList>
    </citation>
    <scope>NUCLEOTIDE SEQUENCE [LARGE SCALE GENOMIC DNA]</scope>
    <source>
        <strain evidence="6">WM001</strain>
    </source>
</reference>
<evidence type="ECO:0000256" key="5">
    <source>
        <dbReference type="SAM" id="Phobius"/>
    </source>
</evidence>
<dbReference type="InterPro" id="IPR050186">
    <property type="entry name" value="TPT_transporter"/>
</dbReference>
<keyword evidence="7" id="KW-1185">Reference proteome</keyword>
<evidence type="ECO:0000256" key="3">
    <source>
        <dbReference type="ARBA" id="ARBA00022989"/>
    </source>
</evidence>
<comment type="subcellular location">
    <subcellularLocation>
        <location evidence="1">Membrane</location>
        <topology evidence="1">Multi-pass membrane protein</topology>
    </subcellularLocation>
</comment>
<dbReference type="EMBL" id="MPUH01001876">
    <property type="protein sequence ID" value="OMJ65949.1"/>
    <property type="molecule type" value="Genomic_DNA"/>
</dbReference>
<sequence>MQDFSITMQICLSYAIASIINNISNKHLISSYKFPAFFLLFNQQLLVLLALPLSKVKISTRVFIKTIPLGLMFLGNLGLGLLGMRYVNLPMYVCIRKTTTMVVYMINILQYKKHSFGISLGVLFITLGGFVAGIADITADYLGYAIVFGSVLMNAAQLVYANWLSEYGFDTLSIFFSSSMTVIPLSWVLSWSFEGGIGVGYKLATWNDAILGVLIGCGSSALANFLMVLCATKVSPMATSVTGNMKDICSMIIGLLVFSDAQLTGPFACGLVLSTLGAGIYSCSKIYA</sequence>
<feature type="transmembrane region" description="Helical" evidence="5">
    <location>
        <begin position="73"/>
        <end position="95"/>
    </location>
</feature>
<evidence type="ECO:0000256" key="2">
    <source>
        <dbReference type="ARBA" id="ARBA00022692"/>
    </source>
</evidence>
<evidence type="ECO:0008006" key="8">
    <source>
        <dbReference type="Google" id="ProtNLM"/>
    </source>
</evidence>
<feature type="transmembrane region" description="Helical" evidence="5">
    <location>
        <begin position="6"/>
        <end position="24"/>
    </location>
</feature>
<proteinExistence type="predicted"/>
<feature type="transmembrane region" description="Helical" evidence="5">
    <location>
        <begin position="36"/>
        <end position="53"/>
    </location>
</feature>
<dbReference type="OrthoDB" id="417037at2759"/>
<organism evidence="6 7">
    <name type="scientific">Stentor coeruleus</name>
    <dbReference type="NCBI Taxonomy" id="5963"/>
    <lineage>
        <taxon>Eukaryota</taxon>
        <taxon>Sar</taxon>
        <taxon>Alveolata</taxon>
        <taxon>Ciliophora</taxon>
        <taxon>Postciliodesmatophora</taxon>
        <taxon>Heterotrichea</taxon>
        <taxon>Heterotrichida</taxon>
        <taxon>Stentoridae</taxon>
        <taxon>Stentor</taxon>
    </lineage>
</organism>
<dbReference type="GO" id="GO:0016020">
    <property type="term" value="C:membrane"/>
    <property type="evidence" value="ECO:0007669"/>
    <property type="project" value="UniProtKB-SubCell"/>
</dbReference>
<accession>A0A1R2AN88</accession>
<gene>
    <name evidence="6" type="ORF">SteCoe_37383</name>
</gene>
<feature type="transmembrane region" description="Helical" evidence="5">
    <location>
        <begin position="172"/>
        <end position="189"/>
    </location>
</feature>
<name>A0A1R2AN88_9CILI</name>
<protein>
    <recommendedName>
        <fullName evidence="8">Sugar phosphate transporter domain-containing protein</fullName>
    </recommendedName>
</protein>
<feature type="transmembrane region" description="Helical" evidence="5">
    <location>
        <begin position="209"/>
        <end position="230"/>
    </location>
</feature>
<feature type="transmembrane region" description="Helical" evidence="5">
    <location>
        <begin position="141"/>
        <end position="160"/>
    </location>
</feature>
<evidence type="ECO:0000313" key="7">
    <source>
        <dbReference type="Proteomes" id="UP000187209"/>
    </source>
</evidence>
<keyword evidence="2 5" id="KW-0812">Transmembrane</keyword>
<evidence type="ECO:0000313" key="6">
    <source>
        <dbReference type="EMBL" id="OMJ65949.1"/>
    </source>
</evidence>
<evidence type="ECO:0000256" key="1">
    <source>
        <dbReference type="ARBA" id="ARBA00004141"/>
    </source>
</evidence>
<keyword evidence="4 5" id="KW-0472">Membrane</keyword>
<dbReference type="AlphaFoldDB" id="A0A1R2AN88"/>
<dbReference type="Proteomes" id="UP000187209">
    <property type="component" value="Unassembled WGS sequence"/>
</dbReference>